<feature type="domain" description="Transcription regulator PadR C-terminal" evidence="3">
    <location>
        <begin position="100"/>
        <end position="183"/>
    </location>
</feature>
<dbReference type="Pfam" id="PF03551">
    <property type="entry name" value="PadR"/>
    <property type="match status" value="1"/>
</dbReference>
<dbReference type="GO" id="GO:0003677">
    <property type="term" value="F:DNA binding"/>
    <property type="evidence" value="ECO:0007669"/>
    <property type="project" value="UniProtKB-KW"/>
</dbReference>
<dbReference type="Proteomes" id="UP000186218">
    <property type="component" value="Unassembled WGS sequence"/>
</dbReference>
<dbReference type="PANTHER" id="PTHR43252:SF4">
    <property type="entry name" value="TRANSCRIPTIONAL REGULATORY PROTEIN"/>
    <property type="match status" value="1"/>
</dbReference>
<name>A0A1N7GKI1_9NOCA</name>
<feature type="compositionally biased region" description="Polar residues" evidence="1">
    <location>
        <begin position="196"/>
        <end position="214"/>
    </location>
</feature>
<dbReference type="Gene3D" id="1.10.10.10">
    <property type="entry name" value="Winged helix-like DNA-binding domain superfamily/Winged helix DNA-binding domain"/>
    <property type="match status" value="1"/>
</dbReference>
<sequence length="214" mass="24225">MVHSYRAHMALDHAIMASLAERPGTGYEIGRQFERSIGHFWSATHQQIYRTLKKLHVDGLVEFTSVVQDGRPDKKVYTLSDAGRDSLRRWIAEPTPLAPLRDDISVKIRAAEHGDVPGLLAQLREHRSLHVIRLRTYREFARHDYPDPDALTGRRLHQYLVLRGGIRMEEGLLDWCDEVIEGLQRELSTPPDHPSAPSNDDNTPSPASAGRPTS</sequence>
<feature type="domain" description="Transcription regulator PadR N-terminal" evidence="2">
    <location>
        <begin position="15"/>
        <end position="88"/>
    </location>
</feature>
<dbReference type="STRING" id="1344003.SAMN05445060_2905"/>
<dbReference type="Gene3D" id="6.10.140.190">
    <property type="match status" value="1"/>
</dbReference>
<dbReference type="EMBL" id="FTNT01000008">
    <property type="protein sequence ID" value="SIS13060.1"/>
    <property type="molecule type" value="Genomic_DNA"/>
</dbReference>
<reference evidence="4 5" key="1">
    <citation type="submission" date="2017-01" db="EMBL/GenBank/DDBJ databases">
        <authorList>
            <person name="Mah S.A."/>
            <person name="Swanson W.J."/>
            <person name="Moy G.W."/>
            <person name="Vacquier V.D."/>
        </authorList>
    </citation>
    <scope>NUCLEOTIDE SEQUENCE [LARGE SCALE GENOMIC DNA]</scope>
    <source>
        <strain evidence="4 5">CPCC 203464</strain>
    </source>
</reference>
<evidence type="ECO:0000259" key="2">
    <source>
        <dbReference type="Pfam" id="PF03551"/>
    </source>
</evidence>
<dbReference type="InterPro" id="IPR036388">
    <property type="entry name" value="WH-like_DNA-bd_sf"/>
</dbReference>
<dbReference type="PANTHER" id="PTHR43252">
    <property type="entry name" value="TRANSCRIPTIONAL REGULATOR YQJI"/>
    <property type="match status" value="1"/>
</dbReference>
<protein>
    <submittedName>
        <fullName evidence="4">DNA-binding transcriptional regulator, PadR family</fullName>
    </submittedName>
</protein>
<evidence type="ECO:0000313" key="5">
    <source>
        <dbReference type="Proteomes" id="UP000186218"/>
    </source>
</evidence>
<keyword evidence="4" id="KW-0238">DNA-binding</keyword>
<dbReference type="Pfam" id="PF10400">
    <property type="entry name" value="Vir_act_alpha_C"/>
    <property type="match status" value="1"/>
</dbReference>
<accession>A0A1N7GKI1</accession>
<evidence type="ECO:0000259" key="3">
    <source>
        <dbReference type="Pfam" id="PF10400"/>
    </source>
</evidence>
<evidence type="ECO:0000256" key="1">
    <source>
        <dbReference type="SAM" id="MobiDB-lite"/>
    </source>
</evidence>
<proteinExistence type="predicted"/>
<feature type="region of interest" description="Disordered" evidence="1">
    <location>
        <begin position="184"/>
        <end position="214"/>
    </location>
</feature>
<gene>
    <name evidence="4" type="ORF">SAMN05445060_2905</name>
</gene>
<keyword evidence="5" id="KW-1185">Reference proteome</keyword>
<dbReference type="InterPro" id="IPR036390">
    <property type="entry name" value="WH_DNA-bd_sf"/>
</dbReference>
<organism evidence="4 5">
    <name type="scientific">Williamsia sterculiae</name>
    <dbReference type="NCBI Taxonomy" id="1344003"/>
    <lineage>
        <taxon>Bacteria</taxon>
        <taxon>Bacillati</taxon>
        <taxon>Actinomycetota</taxon>
        <taxon>Actinomycetes</taxon>
        <taxon>Mycobacteriales</taxon>
        <taxon>Nocardiaceae</taxon>
        <taxon>Williamsia</taxon>
    </lineage>
</organism>
<dbReference type="AlphaFoldDB" id="A0A1N7GKI1"/>
<dbReference type="InterPro" id="IPR005149">
    <property type="entry name" value="Tscrpt_reg_PadR_N"/>
</dbReference>
<evidence type="ECO:0000313" key="4">
    <source>
        <dbReference type="EMBL" id="SIS13060.1"/>
    </source>
</evidence>
<dbReference type="SUPFAM" id="SSF46785">
    <property type="entry name" value="Winged helix' DNA-binding domain"/>
    <property type="match status" value="1"/>
</dbReference>
<dbReference type="InterPro" id="IPR018309">
    <property type="entry name" value="Tscrpt_reg_PadR_C"/>
</dbReference>